<evidence type="ECO:0000256" key="2">
    <source>
        <dbReference type="SAM" id="Phobius"/>
    </source>
</evidence>
<feature type="transmembrane region" description="Helical" evidence="2">
    <location>
        <begin position="54"/>
        <end position="74"/>
    </location>
</feature>
<keyword evidence="4" id="KW-1185">Reference proteome</keyword>
<dbReference type="Pfam" id="PF13829">
    <property type="entry name" value="DUF4191"/>
    <property type="match status" value="1"/>
</dbReference>
<evidence type="ECO:0000313" key="3">
    <source>
        <dbReference type="EMBL" id="TBT94694.1"/>
    </source>
</evidence>
<proteinExistence type="predicted"/>
<protein>
    <submittedName>
        <fullName evidence="3">DUF4191 family protein</fullName>
    </submittedName>
</protein>
<dbReference type="RefSeq" id="WP_131172199.1">
    <property type="nucleotide sequence ID" value="NZ_FXTL01000010.1"/>
</dbReference>
<name>A0A4Q9KK40_PROTD</name>
<evidence type="ECO:0000256" key="1">
    <source>
        <dbReference type="SAM" id="MobiDB-lite"/>
    </source>
</evidence>
<keyword evidence="2" id="KW-0472">Membrane</keyword>
<feature type="transmembrane region" description="Helical" evidence="2">
    <location>
        <begin position="80"/>
        <end position="100"/>
    </location>
</feature>
<dbReference type="EMBL" id="SDMR01000010">
    <property type="protein sequence ID" value="TBT94694.1"/>
    <property type="molecule type" value="Genomic_DNA"/>
</dbReference>
<keyword evidence="2" id="KW-1133">Transmembrane helix</keyword>
<comment type="caution">
    <text evidence="3">The sequence shown here is derived from an EMBL/GenBank/DDBJ whole genome shotgun (WGS) entry which is preliminary data.</text>
</comment>
<dbReference type="AlphaFoldDB" id="A0A4Q9KK40"/>
<organism evidence="3 4">
    <name type="scientific">Propioniciclava tarda</name>
    <dbReference type="NCBI Taxonomy" id="433330"/>
    <lineage>
        <taxon>Bacteria</taxon>
        <taxon>Bacillati</taxon>
        <taxon>Actinomycetota</taxon>
        <taxon>Actinomycetes</taxon>
        <taxon>Propionibacteriales</taxon>
        <taxon>Propionibacteriaceae</taxon>
        <taxon>Propioniciclava</taxon>
    </lineage>
</organism>
<dbReference type="OrthoDB" id="8479889at2"/>
<feature type="region of interest" description="Disordered" evidence="1">
    <location>
        <begin position="232"/>
        <end position="255"/>
    </location>
</feature>
<keyword evidence="2" id="KW-0812">Transmembrane</keyword>
<accession>A0A4Q9KK40</accession>
<gene>
    <name evidence="3" type="ORF">ET996_08835</name>
</gene>
<dbReference type="Proteomes" id="UP000291933">
    <property type="component" value="Unassembled WGS sequence"/>
</dbReference>
<sequence length="255" mass="27732">MAKSEKAKALEAQQKAALKAEKLRKKTSDNPADWGRWRQYKEVYKRTAEVDPKLNLYLGLAALAGIVIAVLLGILLQAHWAVIAVLAILMALLGLLLVLTRRAKAGTIARYQGQAGSAEVAMSMLNNKKYTYTSAIAFTRDMDMVHRVIGPSGVVLIGEGQPARVRTLLGQEQKRHQQVLFGIPVQTMVMGDGTGQVKLADLQKTIEKLPKAIQPAQQTAAQTKLKSLDAVRPKAPLPKGPLPAAKGMNRAMRGR</sequence>
<dbReference type="InterPro" id="IPR025445">
    <property type="entry name" value="DUF4191"/>
</dbReference>
<reference evidence="3 4" key="1">
    <citation type="submission" date="2019-01" db="EMBL/GenBank/DDBJ databases">
        <title>Lactibacter flavus gen. nov., sp. nov., a novel bacterium of the family Propionibacteriaceae isolated from raw milk and dairy products.</title>
        <authorList>
            <person name="Huptas C."/>
            <person name="Wenning M."/>
            <person name="Breitenwieser F."/>
            <person name="Doll E."/>
            <person name="Von Neubeck M."/>
            <person name="Busse H.-J."/>
            <person name="Scherer S."/>
        </authorList>
    </citation>
    <scope>NUCLEOTIDE SEQUENCE [LARGE SCALE GENOMIC DNA]</scope>
    <source>
        <strain evidence="3 4">DSM 22130</strain>
    </source>
</reference>
<evidence type="ECO:0000313" key="4">
    <source>
        <dbReference type="Proteomes" id="UP000291933"/>
    </source>
</evidence>